<dbReference type="InterPro" id="IPR008271">
    <property type="entry name" value="Ser/Thr_kinase_AS"/>
</dbReference>
<evidence type="ECO:0000256" key="1">
    <source>
        <dbReference type="ARBA" id="ARBA00012513"/>
    </source>
</evidence>
<dbReference type="GO" id="GO:0004674">
    <property type="term" value="F:protein serine/threonine kinase activity"/>
    <property type="evidence" value="ECO:0007669"/>
    <property type="project" value="UniProtKB-KW"/>
</dbReference>
<reference evidence="8" key="1">
    <citation type="submission" date="2015-08" db="EMBL/GenBank/DDBJ databases">
        <authorList>
            <person name="Varghese N."/>
        </authorList>
    </citation>
    <scope>NUCLEOTIDE SEQUENCE [LARGE SCALE GENOMIC DNA]</scope>
    <source>
        <strain evidence="8">DSM 17901</strain>
    </source>
</reference>
<dbReference type="SUPFAM" id="SSF56112">
    <property type="entry name" value="Protein kinase-like (PK-like)"/>
    <property type="match status" value="1"/>
</dbReference>
<dbReference type="PANTHER" id="PTHR43671:SF13">
    <property type="entry name" value="SERINE_THREONINE-PROTEIN KINASE NEK2"/>
    <property type="match status" value="1"/>
</dbReference>
<dbReference type="InterPro" id="IPR050660">
    <property type="entry name" value="NEK_Ser/Thr_kinase"/>
</dbReference>
<keyword evidence="8" id="KW-1185">Reference proteome</keyword>
<proteinExistence type="predicted"/>
<dbReference type="EMBL" id="CYHA01000010">
    <property type="protein sequence ID" value="CUA86887.1"/>
    <property type="molecule type" value="Genomic_DNA"/>
</dbReference>
<organism evidence="7 8">
    <name type="scientific">Gulbenkiania indica</name>
    <dbReference type="NCBI Taxonomy" id="375574"/>
    <lineage>
        <taxon>Bacteria</taxon>
        <taxon>Pseudomonadati</taxon>
        <taxon>Pseudomonadota</taxon>
        <taxon>Betaproteobacteria</taxon>
        <taxon>Neisseriales</taxon>
        <taxon>Chromobacteriaceae</taxon>
        <taxon>Gulbenkiania</taxon>
    </lineage>
</organism>
<dbReference type="CDD" id="cd14014">
    <property type="entry name" value="STKc_PknB_like"/>
    <property type="match status" value="1"/>
</dbReference>
<dbReference type="InterPro" id="IPR011009">
    <property type="entry name" value="Kinase-like_dom_sf"/>
</dbReference>
<sequence>MHYNNSLSMTQSSEQTALAPGYRLAEYTIVRQLSHGGFSVVYLALDDKDQKFAIKEYLPRQLACRDENGDVTVRHELDRDAFNLGLKCFFEEGRVLAEIEHPNVVRVTNFFRANQTVYMVMEYAEGRSLGRELELAGGRLEERRLRNCFAALLAGLREVHLHRLLHLDIKPANIYLRRGGAPLLLDFGAARQTLLRGNERFAAMYTPGYAAPEQYDREQPLGPWTDIYAVGACLYSCMGGGTPQAANLRRQEDRLVPASTLFRYDYSPELIALVDECLSLTPDARPASLMVVQKRLMATPFSAPEERPAPETGNRLVCWLKGLTGRSS</sequence>
<dbReference type="Pfam" id="PF00069">
    <property type="entry name" value="Pkinase"/>
    <property type="match status" value="1"/>
</dbReference>
<evidence type="ECO:0000313" key="8">
    <source>
        <dbReference type="Proteomes" id="UP000243535"/>
    </source>
</evidence>
<dbReference type="AlphaFoldDB" id="A0A0K6H7C5"/>
<dbReference type="PROSITE" id="PS00108">
    <property type="entry name" value="PROTEIN_KINASE_ST"/>
    <property type="match status" value="1"/>
</dbReference>
<feature type="domain" description="Protein kinase" evidence="6">
    <location>
        <begin position="27"/>
        <end position="302"/>
    </location>
</feature>
<dbReference type="PROSITE" id="PS50011">
    <property type="entry name" value="PROTEIN_KINASE_DOM"/>
    <property type="match status" value="1"/>
</dbReference>
<dbReference type="GO" id="GO:0005524">
    <property type="term" value="F:ATP binding"/>
    <property type="evidence" value="ECO:0007669"/>
    <property type="project" value="UniProtKB-KW"/>
</dbReference>
<keyword evidence="2" id="KW-0808">Transferase</keyword>
<dbReference type="Gene3D" id="1.10.510.10">
    <property type="entry name" value="Transferase(Phosphotransferase) domain 1"/>
    <property type="match status" value="1"/>
</dbReference>
<accession>A0A0K6H7C5</accession>
<dbReference type="InterPro" id="IPR000719">
    <property type="entry name" value="Prot_kinase_dom"/>
</dbReference>
<gene>
    <name evidence="7" type="ORF">Ga0061063_0003</name>
</gene>
<protein>
    <recommendedName>
        <fullName evidence="1">non-specific serine/threonine protein kinase</fullName>
        <ecNumber evidence="1">2.7.11.1</ecNumber>
    </recommendedName>
</protein>
<dbReference type="STRING" id="375574.GCA_001418035_02591"/>
<evidence type="ECO:0000259" key="6">
    <source>
        <dbReference type="PROSITE" id="PS50011"/>
    </source>
</evidence>
<keyword evidence="4 7" id="KW-0418">Kinase</keyword>
<evidence type="ECO:0000256" key="4">
    <source>
        <dbReference type="ARBA" id="ARBA00022777"/>
    </source>
</evidence>
<dbReference type="Proteomes" id="UP000243535">
    <property type="component" value="Unassembled WGS sequence"/>
</dbReference>
<dbReference type="PANTHER" id="PTHR43671">
    <property type="entry name" value="SERINE/THREONINE-PROTEIN KINASE NEK"/>
    <property type="match status" value="1"/>
</dbReference>
<keyword evidence="7" id="KW-0723">Serine/threonine-protein kinase</keyword>
<name>A0A0K6H7C5_9NEIS</name>
<evidence type="ECO:0000256" key="3">
    <source>
        <dbReference type="ARBA" id="ARBA00022741"/>
    </source>
</evidence>
<keyword evidence="3" id="KW-0547">Nucleotide-binding</keyword>
<dbReference type="SMART" id="SM00220">
    <property type="entry name" value="S_TKc"/>
    <property type="match status" value="1"/>
</dbReference>
<keyword evidence="5" id="KW-0067">ATP-binding</keyword>
<evidence type="ECO:0000313" key="7">
    <source>
        <dbReference type="EMBL" id="CUA86887.1"/>
    </source>
</evidence>
<evidence type="ECO:0000256" key="5">
    <source>
        <dbReference type="ARBA" id="ARBA00022840"/>
    </source>
</evidence>
<evidence type="ECO:0000256" key="2">
    <source>
        <dbReference type="ARBA" id="ARBA00022679"/>
    </source>
</evidence>
<dbReference type="EC" id="2.7.11.1" evidence="1"/>